<name>A0A3Q1FPP6_9TELE</name>
<evidence type="ECO:0000313" key="1">
    <source>
        <dbReference type="Ensembl" id="ENSAPOP00000019173.1"/>
    </source>
</evidence>
<dbReference type="InParanoid" id="A0A3Q1FPP6"/>
<proteinExistence type="predicted"/>
<reference evidence="1" key="2">
    <citation type="submission" date="2025-09" db="UniProtKB">
        <authorList>
            <consortium name="Ensembl"/>
        </authorList>
    </citation>
    <scope>IDENTIFICATION</scope>
</reference>
<sequence length="68" mass="7923">MKIRISHGLKMCRCASQKLNQCLDFKRNEEECCTWSVAFDSGLGLGMGYTNCQNDFRSPYMIYMVKDR</sequence>
<dbReference type="Ensembl" id="ENSAPOT00000028981.1">
    <property type="protein sequence ID" value="ENSAPOP00000019173.1"/>
    <property type="gene ID" value="ENSAPOG00000022570.1"/>
</dbReference>
<keyword evidence="2" id="KW-1185">Reference proteome</keyword>
<protein>
    <submittedName>
        <fullName evidence="1">Uncharacterized protein</fullName>
    </submittedName>
</protein>
<accession>A0A3Q1FPP6</accession>
<reference evidence="1" key="1">
    <citation type="submission" date="2025-08" db="UniProtKB">
        <authorList>
            <consortium name="Ensembl"/>
        </authorList>
    </citation>
    <scope>IDENTIFICATION</scope>
</reference>
<evidence type="ECO:0000313" key="2">
    <source>
        <dbReference type="Proteomes" id="UP000257200"/>
    </source>
</evidence>
<organism evidence="1 2">
    <name type="scientific">Acanthochromis polyacanthus</name>
    <name type="common">spiny chromis</name>
    <dbReference type="NCBI Taxonomy" id="80966"/>
    <lineage>
        <taxon>Eukaryota</taxon>
        <taxon>Metazoa</taxon>
        <taxon>Chordata</taxon>
        <taxon>Craniata</taxon>
        <taxon>Vertebrata</taxon>
        <taxon>Euteleostomi</taxon>
        <taxon>Actinopterygii</taxon>
        <taxon>Neopterygii</taxon>
        <taxon>Teleostei</taxon>
        <taxon>Neoteleostei</taxon>
        <taxon>Acanthomorphata</taxon>
        <taxon>Ovalentaria</taxon>
        <taxon>Pomacentridae</taxon>
        <taxon>Acanthochromis</taxon>
    </lineage>
</organism>
<dbReference type="AlphaFoldDB" id="A0A3Q1FPP6"/>
<dbReference type="Proteomes" id="UP000257200">
    <property type="component" value="Unplaced"/>
</dbReference>